<feature type="transmembrane region" description="Helical" evidence="1">
    <location>
        <begin position="177"/>
        <end position="197"/>
    </location>
</feature>
<keyword evidence="1" id="KW-0472">Membrane</keyword>
<organism evidence="2 3">
    <name type="scientific">Cymbomonas tetramitiformis</name>
    <dbReference type="NCBI Taxonomy" id="36881"/>
    <lineage>
        <taxon>Eukaryota</taxon>
        <taxon>Viridiplantae</taxon>
        <taxon>Chlorophyta</taxon>
        <taxon>Pyramimonadophyceae</taxon>
        <taxon>Pyramimonadales</taxon>
        <taxon>Pyramimonadaceae</taxon>
        <taxon>Cymbomonas</taxon>
    </lineage>
</organism>
<keyword evidence="1" id="KW-1133">Transmembrane helix</keyword>
<comment type="caution">
    <text evidence="2">The sequence shown here is derived from an EMBL/GenBank/DDBJ whole genome shotgun (WGS) entry which is preliminary data.</text>
</comment>
<sequence>PGTARVDGGFPNEGEPHAGLAQRGLTDFLFGYWASTESISFSLWVLSADVSRAFSLQQVVKTAEGTTTYCQLCAEGLYSYGYPVTAETACSSCPEGGACPGGDSMYAVEGFWRASQEDEVMTKCVDEHCKGEEQETLTTVCREGHGGTLCSECAEEYALSGGLCEYCGDANSSASTWGFVIAAVCVVLFIGGITFFITKQLYQERVDSVHSRVTGLVGFYAARLLSNSPILASLCDVIGIVDAAGAEGTLFDEALGGGDNFFLECLKIVISFFQVSLP</sequence>
<dbReference type="PANTHER" id="PTHR11319">
    <property type="entry name" value="G PROTEIN-COUPLED RECEPTOR-RELATED"/>
    <property type="match status" value="1"/>
</dbReference>
<dbReference type="Proteomes" id="UP001190700">
    <property type="component" value="Unassembled WGS sequence"/>
</dbReference>
<accession>A0AAE0FHC9</accession>
<evidence type="ECO:0000313" key="3">
    <source>
        <dbReference type="Proteomes" id="UP001190700"/>
    </source>
</evidence>
<dbReference type="PANTHER" id="PTHR11319:SF35">
    <property type="entry name" value="OUTER MEMBRANE PROTEIN PMPC-RELATED"/>
    <property type="match status" value="1"/>
</dbReference>
<keyword evidence="3" id="KW-1185">Reference proteome</keyword>
<name>A0AAE0FHC9_9CHLO</name>
<protein>
    <submittedName>
        <fullName evidence="2">Uncharacterized protein</fullName>
    </submittedName>
</protein>
<gene>
    <name evidence="2" type="ORF">CYMTET_31338</name>
</gene>
<evidence type="ECO:0000256" key="1">
    <source>
        <dbReference type="SAM" id="Phobius"/>
    </source>
</evidence>
<dbReference type="EMBL" id="LGRX02018560">
    <property type="protein sequence ID" value="KAK3259677.1"/>
    <property type="molecule type" value="Genomic_DNA"/>
</dbReference>
<dbReference type="AlphaFoldDB" id="A0AAE0FHC9"/>
<proteinExistence type="predicted"/>
<feature type="non-terminal residue" evidence="2">
    <location>
        <position position="1"/>
    </location>
</feature>
<reference evidence="2 3" key="1">
    <citation type="journal article" date="2015" name="Genome Biol. Evol.">
        <title>Comparative Genomics of a Bacterivorous Green Alga Reveals Evolutionary Causalities and Consequences of Phago-Mixotrophic Mode of Nutrition.</title>
        <authorList>
            <person name="Burns J.A."/>
            <person name="Paasch A."/>
            <person name="Narechania A."/>
            <person name="Kim E."/>
        </authorList>
    </citation>
    <scope>NUCLEOTIDE SEQUENCE [LARGE SCALE GENOMIC DNA]</scope>
    <source>
        <strain evidence="2 3">PLY_AMNH</strain>
    </source>
</reference>
<evidence type="ECO:0000313" key="2">
    <source>
        <dbReference type="EMBL" id="KAK3259677.1"/>
    </source>
</evidence>
<keyword evidence="1" id="KW-0812">Transmembrane</keyword>